<sequence>MSRSNRRPPWEWHDESDPSSTNIDDENLPLRRQPTQPTQHSSWRNTVPSRGSQGALGSAATQLSTTPLHSPASQYRAAHAGVASHSRTKTYPPQGQVPRQLPSVPEHNQSSRSPYLSIEVEAAAAARRAAAILKGLNSRSPSGEQQPENVALPVTVTRPSLQVTSEYTTNDQTSKPSQTTHSTLTDNAEHLGSLQSAREHRLSGPFDLEDVDLNYVNMDELDDFLALYDLPTVEGYVCTVETLAAAVHPKKRLRIAPQLDQSTQIPKKQPLVLKNVRDEVTTATIADLVAAVSAEVPGPANIPSAAELVASFDEFSFEGRERAANIIDSCHPLALTRGALETILSFVSDNDFRGETPPLVLLGALIVFGRIEQARKLILQDLPGGNLNYKLQRALSCVQDDKALDRSSQVSPIASRGLTAVLCPKVITDVIRQSAAEDLFDNSHISMHYLSLLASPSNLCVDFDLSFRGSTDIDCNLTFRDEEYQIGKRHEKFDDMAPERGVILGDLVKSVWLSVDVVNFHRGASKTLPYSEEAAKRAEETLMVAKAPLDEAMWDIHLDQLPQNKFLEDLEDSVEQLVAESEERDSTKIKKRHVEEINLKL</sequence>
<organism evidence="2 3">
    <name type="scientific">Cutaneotrichosporon cavernicola</name>
    <dbReference type="NCBI Taxonomy" id="279322"/>
    <lineage>
        <taxon>Eukaryota</taxon>
        <taxon>Fungi</taxon>
        <taxon>Dikarya</taxon>
        <taxon>Basidiomycota</taxon>
        <taxon>Agaricomycotina</taxon>
        <taxon>Tremellomycetes</taxon>
        <taxon>Trichosporonales</taxon>
        <taxon>Trichosporonaceae</taxon>
        <taxon>Cutaneotrichosporon</taxon>
    </lineage>
</organism>
<feature type="compositionally biased region" description="Polar residues" evidence="1">
    <location>
        <begin position="33"/>
        <end position="52"/>
    </location>
</feature>
<keyword evidence="3" id="KW-1185">Reference proteome</keyword>
<evidence type="ECO:0000256" key="1">
    <source>
        <dbReference type="SAM" id="MobiDB-lite"/>
    </source>
</evidence>
<gene>
    <name evidence="2" type="ORF">CcaverHIS019_0402140</name>
</gene>
<dbReference type="Proteomes" id="UP001233271">
    <property type="component" value="Chromosome 4"/>
</dbReference>
<dbReference type="KEGG" id="ccac:CcaHIS019_0402140"/>
<dbReference type="RefSeq" id="XP_060456659.1">
    <property type="nucleotide sequence ID" value="XM_060600025.1"/>
</dbReference>
<name>A0AA48QVJ1_9TREE</name>
<dbReference type="EMBL" id="AP028215">
    <property type="protein sequence ID" value="BEI91394.1"/>
    <property type="molecule type" value="Genomic_DNA"/>
</dbReference>
<dbReference type="AlphaFoldDB" id="A0AA48QVJ1"/>
<dbReference type="GeneID" id="85495264"/>
<proteinExistence type="predicted"/>
<evidence type="ECO:0000313" key="2">
    <source>
        <dbReference type="EMBL" id="BEI91394.1"/>
    </source>
</evidence>
<reference evidence="2" key="1">
    <citation type="journal article" date="2023" name="BMC Genomics">
        <title>Chromosome-level genome assemblies of Cutaneotrichosporon spp. (Trichosporonales, Basidiomycota) reveal imbalanced evolution between nucleotide sequences and chromosome synteny.</title>
        <authorList>
            <person name="Kobayashi Y."/>
            <person name="Kayamori A."/>
            <person name="Aoki K."/>
            <person name="Shiwa Y."/>
            <person name="Matsutani M."/>
            <person name="Fujita N."/>
            <person name="Sugita T."/>
            <person name="Iwasaki W."/>
            <person name="Tanaka N."/>
            <person name="Takashima M."/>
        </authorList>
    </citation>
    <scope>NUCLEOTIDE SEQUENCE</scope>
    <source>
        <strain evidence="2">HIS019</strain>
    </source>
</reference>
<feature type="compositionally biased region" description="Polar residues" evidence="1">
    <location>
        <begin position="59"/>
        <end position="73"/>
    </location>
</feature>
<evidence type="ECO:0000313" key="3">
    <source>
        <dbReference type="Proteomes" id="UP001233271"/>
    </source>
</evidence>
<feature type="region of interest" description="Disordered" evidence="1">
    <location>
        <begin position="1"/>
        <end position="113"/>
    </location>
</feature>
<protein>
    <submittedName>
        <fullName evidence="2">Uncharacterized protein</fullName>
    </submittedName>
</protein>
<accession>A0AA48QVJ1</accession>